<dbReference type="Proteomes" id="UP000094336">
    <property type="component" value="Unassembled WGS sequence"/>
</dbReference>
<evidence type="ECO:0000313" key="1">
    <source>
        <dbReference type="EMBL" id="ODQ82818.1"/>
    </source>
</evidence>
<name>A0A1E3QYW1_9ASCO</name>
<proteinExistence type="predicted"/>
<gene>
    <name evidence="1" type="ORF">BABINDRAFT_159320</name>
</gene>
<protein>
    <submittedName>
        <fullName evidence="1">Uncharacterized protein</fullName>
    </submittedName>
</protein>
<accession>A0A1E3QYW1</accession>
<evidence type="ECO:0000313" key="2">
    <source>
        <dbReference type="Proteomes" id="UP000094336"/>
    </source>
</evidence>
<sequence>MINPLHFNLSGSSRAIALHLKCKCHKFTVLIETHFIHGMAAGADPRADSTGPPEGTTHVVKIAISFV</sequence>
<dbReference type="RefSeq" id="XP_018988146.1">
    <property type="nucleotide sequence ID" value="XM_019127588.1"/>
</dbReference>
<dbReference type="AlphaFoldDB" id="A0A1E3QYW1"/>
<reference evidence="2" key="1">
    <citation type="submission" date="2016-05" db="EMBL/GenBank/DDBJ databases">
        <title>Comparative genomics of biotechnologically important yeasts.</title>
        <authorList>
            <consortium name="DOE Joint Genome Institute"/>
            <person name="Riley R."/>
            <person name="Haridas S."/>
            <person name="Wolfe K.H."/>
            <person name="Lopes M.R."/>
            <person name="Hittinger C.T."/>
            <person name="Goker M."/>
            <person name="Salamov A."/>
            <person name="Wisecaver J."/>
            <person name="Long T.M."/>
            <person name="Aerts A.L."/>
            <person name="Barry K."/>
            <person name="Choi C."/>
            <person name="Clum A."/>
            <person name="Coughlan A.Y."/>
            <person name="Deshpande S."/>
            <person name="Douglass A.P."/>
            <person name="Hanson S.J."/>
            <person name="Klenk H.-P."/>
            <person name="Labutti K."/>
            <person name="Lapidus A."/>
            <person name="Lindquist E."/>
            <person name="Lipzen A."/>
            <person name="Meier-Kolthoff J.P."/>
            <person name="Ohm R.A."/>
            <person name="Otillar R.P."/>
            <person name="Pangilinan J."/>
            <person name="Peng Y."/>
            <person name="Rokas A."/>
            <person name="Rosa C.A."/>
            <person name="Scheuner C."/>
            <person name="Sibirny A.A."/>
            <person name="Slot J.C."/>
            <person name="Stielow J.B."/>
            <person name="Sun H."/>
            <person name="Kurtzman C.P."/>
            <person name="Blackwell M."/>
            <person name="Grigoriev I.V."/>
            <person name="Jeffries T.W."/>
        </authorList>
    </citation>
    <scope>NUCLEOTIDE SEQUENCE [LARGE SCALE GENOMIC DNA]</scope>
    <source>
        <strain evidence="2">NRRL Y-12698</strain>
    </source>
</reference>
<keyword evidence="2" id="KW-1185">Reference proteome</keyword>
<organism evidence="1 2">
    <name type="scientific">Babjeviella inositovora NRRL Y-12698</name>
    <dbReference type="NCBI Taxonomy" id="984486"/>
    <lineage>
        <taxon>Eukaryota</taxon>
        <taxon>Fungi</taxon>
        <taxon>Dikarya</taxon>
        <taxon>Ascomycota</taxon>
        <taxon>Saccharomycotina</taxon>
        <taxon>Pichiomycetes</taxon>
        <taxon>Serinales incertae sedis</taxon>
        <taxon>Babjeviella</taxon>
    </lineage>
</organism>
<dbReference type="EMBL" id="KV454426">
    <property type="protein sequence ID" value="ODQ82818.1"/>
    <property type="molecule type" value="Genomic_DNA"/>
</dbReference>
<dbReference type="GeneID" id="30145441"/>